<evidence type="ECO:0000313" key="1">
    <source>
        <dbReference type="EMBL" id="KAJ1158975.1"/>
    </source>
</evidence>
<name>A0AAV7S6T5_PLEWA</name>
<organism evidence="1 2">
    <name type="scientific">Pleurodeles waltl</name>
    <name type="common">Iberian ribbed newt</name>
    <dbReference type="NCBI Taxonomy" id="8319"/>
    <lineage>
        <taxon>Eukaryota</taxon>
        <taxon>Metazoa</taxon>
        <taxon>Chordata</taxon>
        <taxon>Craniata</taxon>
        <taxon>Vertebrata</taxon>
        <taxon>Euteleostomi</taxon>
        <taxon>Amphibia</taxon>
        <taxon>Batrachia</taxon>
        <taxon>Caudata</taxon>
        <taxon>Salamandroidea</taxon>
        <taxon>Salamandridae</taxon>
        <taxon>Pleurodelinae</taxon>
        <taxon>Pleurodeles</taxon>
    </lineage>
</organism>
<gene>
    <name evidence="1" type="ORF">NDU88_011647</name>
</gene>
<evidence type="ECO:0000313" key="2">
    <source>
        <dbReference type="Proteomes" id="UP001066276"/>
    </source>
</evidence>
<protein>
    <submittedName>
        <fullName evidence="1">Uncharacterized protein</fullName>
    </submittedName>
</protein>
<accession>A0AAV7S6T5</accession>
<sequence>MARPAGGCPSFRFGHLLGGPVVAELDGGAERLGGPSSWLCFIGGHIGPWQGSGPGAGMPVRQPAVAGA</sequence>
<reference evidence="1" key="1">
    <citation type="journal article" date="2022" name="bioRxiv">
        <title>Sequencing and chromosome-scale assembly of the giantPleurodeles waltlgenome.</title>
        <authorList>
            <person name="Brown T."/>
            <person name="Elewa A."/>
            <person name="Iarovenko S."/>
            <person name="Subramanian E."/>
            <person name="Araus A.J."/>
            <person name="Petzold A."/>
            <person name="Susuki M."/>
            <person name="Suzuki K.-i.T."/>
            <person name="Hayashi T."/>
            <person name="Toyoda A."/>
            <person name="Oliveira C."/>
            <person name="Osipova E."/>
            <person name="Leigh N.D."/>
            <person name="Simon A."/>
            <person name="Yun M.H."/>
        </authorList>
    </citation>
    <scope>NUCLEOTIDE SEQUENCE</scope>
    <source>
        <strain evidence="1">20211129_DDA</strain>
        <tissue evidence="1">Liver</tissue>
    </source>
</reference>
<proteinExistence type="predicted"/>
<keyword evidence="2" id="KW-1185">Reference proteome</keyword>
<dbReference type="Proteomes" id="UP001066276">
    <property type="component" value="Chromosome 5"/>
</dbReference>
<dbReference type="AlphaFoldDB" id="A0AAV7S6T5"/>
<comment type="caution">
    <text evidence="1">The sequence shown here is derived from an EMBL/GenBank/DDBJ whole genome shotgun (WGS) entry which is preliminary data.</text>
</comment>
<dbReference type="EMBL" id="JANPWB010000009">
    <property type="protein sequence ID" value="KAJ1158975.1"/>
    <property type="molecule type" value="Genomic_DNA"/>
</dbReference>